<proteinExistence type="predicted"/>
<dbReference type="Pfam" id="PF01266">
    <property type="entry name" value="DAO"/>
    <property type="match status" value="1"/>
</dbReference>
<feature type="domain" description="FAD dependent oxidoreductase" evidence="3">
    <location>
        <begin position="13"/>
        <end position="353"/>
    </location>
</feature>
<dbReference type="Gene3D" id="3.50.50.60">
    <property type="entry name" value="FAD/NAD(P)-binding domain"/>
    <property type="match status" value="1"/>
</dbReference>
<feature type="transmembrane region" description="Helical" evidence="2">
    <location>
        <begin position="12"/>
        <end position="30"/>
    </location>
</feature>
<dbReference type="Proteomes" id="UP000004386">
    <property type="component" value="Unassembled WGS sequence"/>
</dbReference>
<name>C4WL80_9HYPH</name>
<dbReference type="SUPFAM" id="SSF51905">
    <property type="entry name" value="FAD/NAD(P)-binding domain"/>
    <property type="match status" value="1"/>
</dbReference>
<dbReference type="Gene3D" id="3.30.9.10">
    <property type="entry name" value="D-Amino Acid Oxidase, subunit A, domain 2"/>
    <property type="match status" value="1"/>
</dbReference>
<dbReference type="PANTHER" id="PTHR13847:SF289">
    <property type="entry name" value="GLYCINE OXIDASE"/>
    <property type="match status" value="1"/>
</dbReference>
<dbReference type="EMBL" id="ACQA01000002">
    <property type="protein sequence ID" value="EEQ92902.1"/>
    <property type="molecule type" value="Genomic_DNA"/>
</dbReference>
<dbReference type="GO" id="GO:0005737">
    <property type="term" value="C:cytoplasm"/>
    <property type="evidence" value="ECO:0007669"/>
    <property type="project" value="TreeGrafter"/>
</dbReference>
<organism evidence="4 5">
    <name type="scientific">Brucella intermedia LMG 3301</name>
    <dbReference type="NCBI Taxonomy" id="641118"/>
    <lineage>
        <taxon>Bacteria</taxon>
        <taxon>Pseudomonadati</taxon>
        <taxon>Pseudomonadota</taxon>
        <taxon>Alphaproteobacteria</taxon>
        <taxon>Hyphomicrobiales</taxon>
        <taxon>Brucellaceae</taxon>
        <taxon>Brucella/Ochrobactrum group</taxon>
        <taxon>Brucella</taxon>
    </lineage>
</organism>
<evidence type="ECO:0000313" key="5">
    <source>
        <dbReference type="Proteomes" id="UP000004386"/>
    </source>
</evidence>
<comment type="caution">
    <text evidence="4">The sequence shown here is derived from an EMBL/GenBank/DDBJ whole genome shotgun (WGS) entry which is preliminary data.</text>
</comment>
<sequence>MNLRMRRLPDQNIVIIGAGLVGSAIAWGLARSGLRPMLLDGEDLSLRASRANFALIWVQGKGVGAPHYARWTMQSARLWPAFADELRDVTGLDVALKQTGAFTFCLDKRELQMFAEDVATVARELGNDAPEHVVLNHQETAKMVPSIGRDVIGSIYSPMDGDVNSLRLFRALHTGIIKLGASYEPHCEVSSITPQNGGFLLSGAWGEVFTERVILAAGNGNTELAKSVGLATPVVRSKGQILVTEKCAPFFPYTAATLRQADEGGVMIGDSQETHTDRIATNQDISAVLANRAVRTFPHLAEVNVIRSWTGFRIKTPDGLPIYEQSESHPGAYAVMCHSGVTLAANHALIVAQEIAADAKQLAGDAFSGRRFHVS</sequence>
<evidence type="ECO:0000259" key="3">
    <source>
        <dbReference type="Pfam" id="PF01266"/>
    </source>
</evidence>
<dbReference type="PANTHER" id="PTHR13847">
    <property type="entry name" value="SARCOSINE DEHYDROGENASE-RELATED"/>
    <property type="match status" value="1"/>
</dbReference>
<keyword evidence="2" id="KW-0472">Membrane</keyword>
<keyword evidence="1" id="KW-0560">Oxidoreductase</keyword>
<dbReference type="AlphaFoldDB" id="C4WL80"/>
<gene>
    <name evidence="4" type="ORF">OINT_2000024</name>
</gene>
<dbReference type="InterPro" id="IPR036188">
    <property type="entry name" value="FAD/NAD-bd_sf"/>
</dbReference>
<dbReference type="InterPro" id="IPR006076">
    <property type="entry name" value="FAD-dep_OxRdtase"/>
</dbReference>
<evidence type="ECO:0000256" key="2">
    <source>
        <dbReference type="SAM" id="Phobius"/>
    </source>
</evidence>
<evidence type="ECO:0000256" key="1">
    <source>
        <dbReference type="ARBA" id="ARBA00023002"/>
    </source>
</evidence>
<dbReference type="SUPFAM" id="SSF54373">
    <property type="entry name" value="FAD-linked reductases, C-terminal domain"/>
    <property type="match status" value="1"/>
</dbReference>
<reference evidence="4 5" key="1">
    <citation type="submission" date="2009-05" db="EMBL/GenBank/DDBJ databases">
        <authorList>
            <person name="Setubal J.C."/>
            <person name="Boyle S."/>
            <person name="Crasta O.R."/>
            <person name="Gillespie J.J."/>
            <person name="Kenyon R.W."/>
            <person name="Lu J."/>
            <person name="Mane S."/>
            <person name="Nagrani S."/>
            <person name="Shallom J.M."/>
            <person name="Shallom S."/>
            <person name="Shukla M."/>
            <person name="Snyder E.E."/>
            <person name="Sobral B.W."/>
            <person name="Wattam A.R."/>
            <person name="Will R."/>
            <person name="Williams K."/>
            <person name="Yoo H."/>
            <person name="Munk C."/>
            <person name="Tapia R."/>
            <person name="Green L."/>
            <person name="Rogers Y."/>
            <person name="Detter J.C."/>
            <person name="Bruce D."/>
            <person name="Brettin T.S."/>
            <person name="Tsolis R."/>
        </authorList>
    </citation>
    <scope>NUCLEOTIDE SEQUENCE [LARGE SCALE GENOMIC DNA]</scope>
    <source>
        <strain evidence="4 5">LMG 3301</strain>
    </source>
</reference>
<dbReference type="HOGENOM" id="CLU_007884_4_3_5"/>
<evidence type="ECO:0000313" key="4">
    <source>
        <dbReference type="EMBL" id="EEQ92902.1"/>
    </source>
</evidence>
<keyword evidence="2" id="KW-1133">Transmembrane helix</keyword>
<protein>
    <submittedName>
        <fullName evidence="4">Opine oxidase subunit B</fullName>
    </submittedName>
</protein>
<accession>C4WL80</accession>
<dbReference type="GO" id="GO:0016491">
    <property type="term" value="F:oxidoreductase activity"/>
    <property type="evidence" value="ECO:0007669"/>
    <property type="project" value="UniProtKB-KW"/>
</dbReference>
<keyword evidence="2" id="KW-0812">Transmembrane</keyword>